<feature type="transmembrane region" description="Helical" evidence="28">
    <location>
        <begin position="227"/>
        <end position="248"/>
    </location>
</feature>
<evidence type="ECO:0000256" key="2">
    <source>
        <dbReference type="ARBA" id="ARBA00004123"/>
    </source>
</evidence>
<keyword evidence="34" id="KW-1185">Reference proteome</keyword>
<dbReference type="GO" id="GO:0006260">
    <property type="term" value="P:DNA replication"/>
    <property type="evidence" value="ECO:0007669"/>
    <property type="project" value="UniProtKB-KW"/>
</dbReference>
<keyword evidence="17" id="KW-0067">ATP-binding</keyword>
<keyword evidence="22" id="KW-0238">DNA-binding</keyword>
<feature type="transmembrane region" description="Helical" evidence="28">
    <location>
        <begin position="103"/>
        <end position="128"/>
    </location>
</feature>
<dbReference type="Pfam" id="PF13087">
    <property type="entry name" value="AAA_12"/>
    <property type="match status" value="1"/>
</dbReference>
<keyword evidence="14" id="KW-0227">DNA damage</keyword>
<dbReference type="GO" id="GO:0046872">
    <property type="term" value="F:metal ion binding"/>
    <property type="evidence" value="ECO:0007669"/>
    <property type="project" value="UniProtKB-KW"/>
</dbReference>
<dbReference type="PANTHER" id="PTHR43341:SF1">
    <property type="entry name" value="GENERAL AMINO-ACID PERMEASE GAP1"/>
    <property type="match status" value="1"/>
</dbReference>
<dbReference type="InterPro" id="IPR050524">
    <property type="entry name" value="APC_YAT"/>
</dbReference>
<name>A0A2N1J8Y3_9BASI</name>
<evidence type="ECO:0000256" key="3">
    <source>
        <dbReference type="ARBA" id="ARBA00004141"/>
    </source>
</evidence>
<keyword evidence="9 28" id="KW-0812">Transmembrane</keyword>
<evidence type="ECO:0000256" key="11">
    <source>
        <dbReference type="ARBA" id="ARBA00022722"/>
    </source>
</evidence>
<comment type="subcellular location">
    <subcellularLocation>
        <location evidence="3">Membrane</location>
        <topology evidence="3">Multi-pass membrane protein</topology>
    </subcellularLocation>
    <subcellularLocation>
        <location evidence="2">Nucleus</location>
    </subcellularLocation>
</comment>
<dbReference type="OrthoDB" id="6513042at2759"/>
<dbReference type="GO" id="GO:0051539">
    <property type="term" value="F:4 iron, 4 sulfur cluster binding"/>
    <property type="evidence" value="ECO:0007669"/>
    <property type="project" value="UniProtKB-KW"/>
</dbReference>
<dbReference type="GO" id="GO:0005524">
    <property type="term" value="F:ATP binding"/>
    <property type="evidence" value="ECO:0007669"/>
    <property type="project" value="UniProtKB-KW"/>
</dbReference>
<evidence type="ECO:0000256" key="1">
    <source>
        <dbReference type="ARBA" id="ARBA00001966"/>
    </source>
</evidence>
<evidence type="ECO:0000256" key="23">
    <source>
        <dbReference type="ARBA" id="ARBA00023136"/>
    </source>
</evidence>
<keyword evidence="26" id="KW-0511">Multifunctional enzyme</keyword>
<protein>
    <recommendedName>
        <fullName evidence="6">DNA replication ATP-dependent helicase/nuclease DNA2</fullName>
        <ecNumber evidence="5">3.6.4.12</ecNumber>
    </recommendedName>
</protein>
<proteinExistence type="inferred from homology"/>
<dbReference type="InterPro" id="IPR004841">
    <property type="entry name" value="AA-permease/SLC12A_dom"/>
</dbReference>
<evidence type="ECO:0000256" key="4">
    <source>
        <dbReference type="ARBA" id="ARBA00007913"/>
    </source>
</evidence>
<dbReference type="InterPro" id="IPR027417">
    <property type="entry name" value="P-loop_NTPase"/>
</dbReference>
<evidence type="ECO:0000256" key="16">
    <source>
        <dbReference type="ARBA" id="ARBA00022806"/>
    </source>
</evidence>
<keyword evidence="19 28" id="KW-1133">Transmembrane helix</keyword>
<dbReference type="GO" id="GO:0017116">
    <property type="term" value="F:single-stranded DNA helicase activity"/>
    <property type="evidence" value="ECO:0007669"/>
    <property type="project" value="InterPro"/>
</dbReference>
<evidence type="ECO:0000256" key="14">
    <source>
        <dbReference type="ARBA" id="ARBA00022763"/>
    </source>
</evidence>
<dbReference type="InterPro" id="IPR014808">
    <property type="entry name" value="DNA_replication_fac_Dna2_N"/>
</dbReference>
<dbReference type="GO" id="GO:0035861">
    <property type="term" value="C:site of double-strand break"/>
    <property type="evidence" value="ECO:0007669"/>
    <property type="project" value="UniProtKB-ARBA"/>
</dbReference>
<keyword evidence="16" id="KW-0347">Helicase</keyword>
<dbReference type="EC" id="3.6.4.12" evidence="5"/>
<dbReference type="Pfam" id="PF13086">
    <property type="entry name" value="AAA_11"/>
    <property type="match status" value="2"/>
</dbReference>
<evidence type="ECO:0000256" key="10">
    <source>
        <dbReference type="ARBA" id="ARBA00022705"/>
    </source>
</evidence>
<evidence type="ECO:0000256" key="17">
    <source>
        <dbReference type="ARBA" id="ARBA00022840"/>
    </source>
</evidence>
<dbReference type="InterPro" id="IPR011604">
    <property type="entry name" value="PDDEXK-like_dom_sf"/>
</dbReference>
<evidence type="ECO:0000256" key="19">
    <source>
        <dbReference type="ARBA" id="ARBA00022989"/>
    </source>
</evidence>
<evidence type="ECO:0000256" key="26">
    <source>
        <dbReference type="ARBA" id="ARBA00023268"/>
    </source>
</evidence>
<dbReference type="GO" id="GO:0000014">
    <property type="term" value="F:single-stranded DNA endodeoxyribonuclease activity"/>
    <property type="evidence" value="ECO:0007669"/>
    <property type="project" value="UniProtKB-ARBA"/>
</dbReference>
<feature type="domain" description="DNA2/NAM7 helicase-like C-terminal" evidence="32">
    <location>
        <begin position="1360"/>
        <end position="1559"/>
    </location>
</feature>
<organism evidence="33 34">
    <name type="scientific">Malassezia vespertilionis</name>
    <dbReference type="NCBI Taxonomy" id="2020962"/>
    <lineage>
        <taxon>Eukaryota</taxon>
        <taxon>Fungi</taxon>
        <taxon>Dikarya</taxon>
        <taxon>Basidiomycota</taxon>
        <taxon>Ustilaginomycotina</taxon>
        <taxon>Malasseziomycetes</taxon>
        <taxon>Malasseziales</taxon>
        <taxon>Malasseziaceae</taxon>
        <taxon>Malassezia</taxon>
    </lineage>
</organism>
<evidence type="ECO:0000259" key="31">
    <source>
        <dbReference type="Pfam" id="PF13086"/>
    </source>
</evidence>
<evidence type="ECO:0000256" key="15">
    <source>
        <dbReference type="ARBA" id="ARBA00022801"/>
    </source>
</evidence>
<evidence type="ECO:0000256" key="25">
    <source>
        <dbReference type="ARBA" id="ARBA00023242"/>
    </source>
</evidence>
<dbReference type="InterPro" id="IPR041679">
    <property type="entry name" value="DNA2/NAM7-like_C"/>
</dbReference>
<evidence type="ECO:0000256" key="28">
    <source>
        <dbReference type="SAM" id="Phobius"/>
    </source>
</evidence>
<dbReference type="GO" id="GO:0015171">
    <property type="term" value="F:amino acid transmembrane transporter activity"/>
    <property type="evidence" value="ECO:0007669"/>
    <property type="project" value="TreeGrafter"/>
</dbReference>
<evidence type="ECO:0000256" key="24">
    <source>
        <dbReference type="ARBA" id="ARBA00023204"/>
    </source>
</evidence>
<dbReference type="CDD" id="cd18808">
    <property type="entry name" value="SF1_C_Upf1"/>
    <property type="match status" value="1"/>
</dbReference>
<dbReference type="Proteomes" id="UP000232875">
    <property type="component" value="Unassembled WGS sequence"/>
</dbReference>
<dbReference type="InterPro" id="IPR041677">
    <property type="entry name" value="DNA2/NAM7_AAA_11"/>
</dbReference>
<dbReference type="GO" id="GO:0003677">
    <property type="term" value="F:DNA binding"/>
    <property type="evidence" value="ECO:0007669"/>
    <property type="project" value="UniProtKB-KW"/>
</dbReference>
<feature type="transmembrane region" description="Helical" evidence="28">
    <location>
        <begin position="78"/>
        <end position="97"/>
    </location>
</feature>
<evidence type="ECO:0000259" key="29">
    <source>
        <dbReference type="Pfam" id="PF00324"/>
    </source>
</evidence>
<feature type="transmembrane region" description="Helical" evidence="28">
    <location>
        <begin position="279"/>
        <end position="301"/>
    </location>
</feature>
<reference evidence="33 34" key="1">
    <citation type="submission" date="2017-10" db="EMBL/GenBank/DDBJ databases">
        <title>A novel species of cold-tolerant Malassezia isolated from bats.</title>
        <authorList>
            <person name="Lorch J.M."/>
            <person name="Palmer J.M."/>
            <person name="Vanderwolf K.J."/>
            <person name="Schmidt K.Z."/>
            <person name="Verant M.L."/>
            <person name="Weller T.J."/>
            <person name="Blehert D.S."/>
        </authorList>
    </citation>
    <scope>NUCLEOTIDE SEQUENCE [LARGE SCALE GENOMIC DNA]</scope>
    <source>
        <strain evidence="33 34">NWHC:44797-103</strain>
    </source>
</reference>
<dbReference type="Pfam" id="PF08696">
    <property type="entry name" value="Dna2"/>
    <property type="match status" value="1"/>
</dbReference>
<dbReference type="CDD" id="cd18041">
    <property type="entry name" value="DEXXQc_DNA2"/>
    <property type="match status" value="1"/>
</dbReference>
<keyword evidence="25" id="KW-0539">Nucleus</keyword>
<evidence type="ECO:0000259" key="32">
    <source>
        <dbReference type="Pfam" id="PF13087"/>
    </source>
</evidence>
<dbReference type="GO" id="GO:0006302">
    <property type="term" value="P:double-strand break repair"/>
    <property type="evidence" value="ECO:0007669"/>
    <property type="project" value="UniProtKB-ARBA"/>
</dbReference>
<keyword evidence="18" id="KW-0029">Amino-acid transport</keyword>
<feature type="domain" description="DNA2/NAM7 helicase helicase" evidence="31">
    <location>
        <begin position="1285"/>
        <end position="1351"/>
    </location>
</feature>
<feature type="transmembrane region" description="Helical" evidence="28">
    <location>
        <begin position="355"/>
        <end position="381"/>
    </location>
</feature>
<dbReference type="SUPFAM" id="SSF52540">
    <property type="entry name" value="P-loop containing nucleoside triphosphate hydrolases"/>
    <property type="match status" value="1"/>
</dbReference>
<keyword evidence="24" id="KW-0234">DNA repair</keyword>
<dbReference type="PROSITE" id="PS00218">
    <property type="entry name" value="AMINO_ACID_PERMEASE_1"/>
    <property type="match status" value="1"/>
</dbReference>
<evidence type="ECO:0000256" key="6">
    <source>
        <dbReference type="ARBA" id="ARBA00021516"/>
    </source>
</evidence>
<evidence type="ECO:0000313" key="34">
    <source>
        <dbReference type="Proteomes" id="UP000232875"/>
    </source>
</evidence>
<comment type="similarity">
    <text evidence="4">Belongs to the DNA2/NAM7 helicase family.</text>
</comment>
<dbReference type="EMBL" id="KZ454992">
    <property type="protein sequence ID" value="PKI83013.1"/>
    <property type="molecule type" value="Genomic_DNA"/>
</dbReference>
<dbReference type="FunFam" id="3.40.50.300:FF:000721">
    <property type="entry name" value="DNA replication ATP-dependent helicase/nuclease DNA2"/>
    <property type="match status" value="1"/>
</dbReference>
<dbReference type="InterPro" id="IPR026851">
    <property type="entry name" value="Dna2/JHS1_DEXXQ-box"/>
</dbReference>
<evidence type="ECO:0000256" key="27">
    <source>
        <dbReference type="ARBA" id="ARBA00047995"/>
    </source>
</evidence>
<feature type="transmembrane region" description="Helical" evidence="28">
    <location>
        <begin position="186"/>
        <end position="206"/>
    </location>
</feature>
<feature type="transmembrane region" description="Helical" evidence="28">
    <location>
        <begin position="401"/>
        <end position="422"/>
    </location>
</feature>
<feature type="transmembrane region" description="Helical" evidence="28">
    <location>
        <begin position="329"/>
        <end position="349"/>
    </location>
</feature>
<keyword evidence="21" id="KW-0411">Iron-sulfur</keyword>
<keyword evidence="11" id="KW-0540">Nuclease</keyword>
<accession>A0A2N1J8Y3</accession>
<dbReference type="InterPro" id="IPR004840">
    <property type="entry name" value="Amino_acid_permease_CS"/>
</dbReference>
<evidence type="ECO:0000256" key="20">
    <source>
        <dbReference type="ARBA" id="ARBA00023004"/>
    </source>
</evidence>
<feature type="domain" description="DNA2/NAM7 helicase helicase" evidence="31">
    <location>
        <begin position="1182"/>
        <end position="1272"/>
    </location>
</feature>
<dbReference type="InterPro" id="IPR047187">
    <property type="entry name" value="SF1_C_Upf1"/>
</dbReference>
<evidence type="ECO:0000259" key="30">
    <source>
        <dbReference type="Pfam" id="PF08696"/>
    </source>
</evidence>
<evidence type="ECO:0000256" key="9">
    <source>
        <dbReference type="ARBA" id="ARBA00022692"/>
    </source>
</evidence>
<evidence type="ECO:0000256" key="13">
    <source>
        <dbReference type="ARBA" id="ARBA00022741"/>
    </source>
</evidence>
<dbReference type="GO" id="GO:0016020">
    <property type="term" value="C:membrane"/>
    <property type="evidence" value="ECO:0007669"/>
    <property type="project" value="UniProtKB-SubCell"/>
</dbReference>
<dbReference type="GO" id="GO:0005634">
    <property type="term" value="C:nucleus"/>
    <property type="evidence" value="ECO:0007669"/>
    <property type="project" value="UniProtKB-SubCell"/>
</dbReference>
<evidence type="ECO:0000256" key="18">
    <source>
        <dbReference type="ARBA" id="ARBA00022970"/>
    </source>
</evidence>
<comment type="cofactor">
    <cofactor evidence="1">
        <name>[4Fe-4S] cluster</name>
        <dbReference type="ChEBI" id="CHEBI:49883"/>
    </cofactor>
</comment>
<dbReference type="Gene3D" id="3.90.320.10">
    <property type="match status" value="1"/>
</dbReference>
<evidence type="ECO:0000256" key="22">
    <source>
        <dbReference type="ARBA" id="ARBA00023125"/>
    </source>
</evidence>
<keyword evidence="12" id="KW-0479">Metal-binding</keyword>
<feature type="domain" description="Amino acid permease/ SLC12A" evidence="29">
    <location>
        <begin position="130"/>
        <end position="469"/>
    </location>
</feature>
<evidence type="ECO:0000256" key="5">
    <source>
        <dbReference type="ARBA" id="ARBA00012551"/>
    </source>
</evidence>
<keyword evidence="13" id="KW-0547">Nucleotide-binding</keyword>
<evidence type="ECO:0000256" key="21">
    <source>
        <dbReference type="ARBA" id="ARBA00023014"/>
    </source>
</evidence>
<dbReference type="PANTHER" id="PTHR43341">
    <property type="entry name" value="AMINO ACID PERMEASE"/>
    <property type="match status" value="1"/>
</dbReference>
<feature type="domain" description="DNA replication factor Dna2 N-terminal" evidence="30">
    <location>
        <begin position="565"/>
        <end position="825"/>
    </location>
</feature>
<evidence type="ECO:0000256" key="12">
    <source>
        <dbReference type="ARBA" id="ARBA00022723"/>
    </source>
</evidence>
<keyword evidence="23 28" id="KW-0472">Membrane</keyword>
<gene>
    <name evidence="33" type="primary">DNA2</name>
    <name evidence="33" type="ORF">MVES_002779</name>
</gene>
<dbReference type="Pfam" id="PF00324">
    <property type="entry name" value="AA_permease"/>
    <property type="match status" value="1"/>
</dbReference>
<comment type="catalytic activity">
    <reaction evidence="27">
        <text>ATP + H2O = ADP + phosphate + H(+)</text>
        <dbReference type="Rhea" id="RHEA:13065"/>
        <dbReference type="ChEBI" id="CHEBI:15377"/>
        <dbReference type="ChEBI" id="CHEBI:15378"/>
        <dbReference type="ChEBI" id="CHEBI:30616"/>
        <dbReference type="ChEBI" id="CHEBI:43474"/>
        <dbReference type="ChEBI" id="CHEBI:456216"/>
        <dbReference type="EC" id="3.6.4.12"/>
    </reaction>
</comment>
<evidence type="ECO:0000256" key="7">
    <source>
        <dbReference type="ARBA" id="ARBA00022448"/>
    </source>
</evidence>
<sequence length="1629" mass="180633">MGILQQWRDGFKPAETGYGKDVNYTGDFVGPLGEKPDILGDDEYANTTSVVQADDGHVEYVPQRSPLKRRLEGRHIQFIALGGGIGTGLFIGSGHTLNTGGPAFLVVDFIIVSVMLICMVFALGELAAVLPVSGYAEFEFCATFLKVITVIILIIVLIVIDCGGSPSGNYLGAHTWHDPGPINNGFKGFCSVFTTAAFAFAGTELVGLAAAETKEPRKVLPKAATQIVFRIVVFYVLSLFLVSLVVPYDDPALTGGSSSYDPRQSPFVVAVNIGGLKNLAHFVNAIIIVSTLSVANSAIYAGSRTLQALAEHGHAPKVFKYVDREGRPLYAVILSLAFGALAFVMYAGTDTEETVFAWLLGISGLSNIFSWASICLCHIRFRAAWRKQGYTLRQLPWKSPLGVYGSIVGLVINILVIAANVYVSAFPPGEGTMTPHDRAFNFFENSLSLPVIIVFYVVHKIIYRSPFARTENMDIHTGRREEVDEELLEQERAEARARPLAKKIFGFLDAARGSSTEHVSNRVVRGEETVLELDVAYGAFMEKTAPAMASSSLYFQSQLASEPVKSVALLRDEWLQTHVIQGDTIHLCGTWKLLPYEPPSTAKPASAEEKTEEDALWDDLDDGVFKTMLAQEIQYPTMVLASFGATKMSENENLLVLHPDITISSSRLANAASCLRRPLVQERIKSPTDTSYPAIFGNIVHGVLQACLLRTTCNPSWTKLGDFSEAFIQDTMEKELLANYPLLSIVGKEIVQVREALHATIPSLVSFGKTYMASRSFDTKQAACVDDPNVQAPVRVRIVRVLGAEDDVVSPMFGLKGRIDACAQVLLWEHDSPNPSLCVMPIEIKTGRTMANVEHIAQTSLYTLLVADRYGAPVPSGLLFYAQSCTLRRVHPAFRELRSLILMRNEMASYRMRLPSVHIGEESQSDDEFDSEFAPLHDPTLPPTLDDAYRCGHCYSRDACMLYRTAVENVVDTNSPIASLYKEQTQELDNVDKAFFRDWDALLAHEEKGLSRYQKELWTMTAAARERLGRCIRGLQLTLDDSERCHFVLCRHETDRSPSSTFATDDVVLLSTDTPHASFVGRGRVAMVNAHSIELRMENNWKEALQHAKELYDTSAFSYRVDQDHLMSMMGTPRYNIACLFYPNMPLNVQRLRRRVVHLDAPQAKVSLDVLVEALVERHTTHLNRDQKAAIRKALLARDYALILGMPGTGKSTTIAALIKILAAAGQRVFLCSYTHSAVDTILTKLVEENVDILRIGPTHRIHPRVQQFSFAERRGLDPRPEAYEITIQQASVVAATALAINDPIFARQTFDVCIVDEASQITVPTCLGPLRFAERFVMIGDHLQLAPLVKDTVAAQGGMQTSLFQRLCIAHPSSIAELHEQYRMNTHIMHFSNALVYNGRLRAGNEAVAQSTLMFAKDKVCVQPAWLQPILAPDVRVAFLDTDKIPARESRTEAQVENVEEARVLGDLCNALLTCGARAEHIGVLTPYRQQMRLLRAKCYGAEVLTVDQSQGRDWRVVLVSFVRSNDMHAAGELLRDMRRLNVLLTRPKSKLIMVGSRTTLQGRVEDREKPMPRLLAMLQECAAIFSIPASSVPNPTRISPSKQRHVKVARITQTKRPVLQEVLEEQE</sequence>
<keyword evidence="15" id="KW-0378">Hydrolase</keyword>
<keyword evidence="8" id="KW-0004">4Fe-4S</keyword>
<dbReference type="Gene3D" id="3.40.50.300">
    <property type="entry name" value="P-loop containing nucleotide triphosphate hydrolases"/>
    <property type="match status" value="2"/>
</dbReference>
<keyword evidence="10" id="KW-0235">DNA replication</keyword>
<evidence type="ECO:0000313" key="33">
    <source>
        <dbReference type="EMBL" id="PKI83013.1"/>
    </source>
</evidence>
<keyword evidence="7" id="KW-0813">Transport</keyword>
<dbReference type="Gene3D" id="1.20.1740.10">
    <property type="entry name" value="Amino acid/polyamine transporter I"/>
    <property type="match status" value="2"/>
</dbReference>
<keyword evidence="20" id="KW-0408">Iron</keyword>
<feature type="transmembrane region" description="Helical" evidence="28">
    <location>
        <begin position="140"/>
        <end position="160"/>
    </location>
</feature>
<dbReference type="STRING" id="2020962.A0A2N1J8Y3"/>
<evidence type="ECO:0000256" key="8">
    <source>
        <dbReference type="ARBA" id="ARBA00022485"/>
    </source>
</evidence>